<accession>A0A2H0UUN3</accession>
<dbReference type="Proteomes" id="UP000230132">
    <property type="component" value="Unassembled WGS sequence"/>
</dbReference>
<dbReference type="AlphaFoldDB" id="A0A2H0UUN3"/>
<protein>
    <submittedName>
        <fullName evidence="1">Uncharacterized protein</fullName>
    </submittedName>
</protein>
<proteinExistence type="predicted"/>
<name>A0A2H0UUN3_9BACT</name>
<dbReference type="EMBL" id="PFAX01000017">
    <property type="protein sequence ID" value="PIR90527.1"/>
    <property type="molecule type" value="Genomic_DNA"/>
</dbReference>
<evidence type="ECO:0000313" key="1">
    <source>
        <dbReference type="EMBL" id="PIR90527.1"/>
    </source>
</evidence>
<sequence>MAERKNGRVFSGPEKILIDLYEMHFPSKVQLGNTILLNLKCSDGKKRPLPPTFYNLCMHLGLFQSIDVLIEEAKEKKVQIVPWQKYAMERYKIEQGLYRAVKRIRGALENEWSKEHPLWFYCLPKGEIFQKDEKTGQLVMGWDRTYVLSSLPMTAQDARERYNCSDGQLYQLLPQIIWLCLAFCSRNKIRNQEQAGLMLKGWEDLLDNPQLKELKGLASQRMQKSFTPHSLPLLL</sequence>
<organism evidence="1 2">
    <name type="scientific">bacterium (Candidatus Gribaldobacteria) CG10_big_fil_rev_8_21_14_0_10_37_21</name>
    <dbReference type="NCBI Taxonomy" id="2014275"/>
    <lineage>
        <taxon>Bacteria</taxon>
        <taxon>Candidatus Gribaldobacteria</taxon>
    </lineage>
</organism>
<reference evidence="2" key="1">
    <citation type="submission" date="2017-09" db="EMBL/GenBank/DDBJ databases">
        <title>Depth-based differentiation of microbial function through sediment-hosted aquifers and enrichment of novel symbionts in the deep terrestrial subsurface.</title>
        <authorList>
            <person name="Probst A.J."/>
            <person name="Ladd B."/>
            <person name="Jarett J.K."/>
            <person name="Geller-Mcgrath D.E."/>
            <person name="Sieber C.M.K."/>
            <person name="Emerson J.B."/>
            <person name="Anantharaman K."/>
            <person name="Thomas B.C."/>
            <person name="Malmstrom R."/>
            <person name="Stieglmeier M."/>
            <person name="Klingl A."/>
            <person name="Woyke T."/>
            <person name="Ryan C.M."/>
            <person name="Banfield J.F."/>
        </authorList>
    </citation>
    <scope>NUCLEOTIDE SEQUENCE [LARGE SCALE GENOMIC DNA]</scope>
</reference>
<gene>
    <name evidence="1" type="ORF">COU05_01600</name>
</gene>
<comment type="caution">
    <text evidence="1">The sequence shown here is derived from an EMBL/GenBank/DDBJ whole genome shotgun (WGS) entry which is preliminary data.</text>
</comment>
<evidence type="ECO:0000313" key="2">
    <source>
        <dbReference type="Proteomes" id="UP000230132"/>
    </source>
</evidence>